<dbReference type="PANTHER" id="PTHR33221:SF4">
    <property type="entry name" value="HTH-TYPE TRANSCRIPTIONAL REPRESSOR NSRR"/>
    <property type="match status" value="1"/>
</dbReference>
<comment type="caution">
    <text evidence="3">The sequence shown here is derived from an EMBL/GenBank/DDBJ whole genome shotgun (WGS) entry which is preliminary data.</text>
</comment>
<evidence type="ECO:0000256" key="2">
    <source>
        <dbReference type="ARBA" id="ARBA00034078"/>
    </source>
</evidence>
<sequence length="164" mass="17202">MQLTTFADLGLRVLMLLGATQAVDAADRSPIRIQDLADQLNASRNHVAKVVNVLASDGLLESIRGRYGGVHITEQGMHASVGALLRQLEGNREVVDCEGALQCPFARHDCALRHRLAAAQEAFFATLDGDTVGDLVSATKGLAARASGGPVSLGAPTFKAKPTS</sequence>
<dbReference type="SUPFAM" id="SSF46785">
    <property type="entry name" value="Winged helix' DNA-binding domain"/>
    <property type="match status" value="1"/>
</dbReference>
<dbReference type="NCBIfam" id="TIGR00738">
    <property type="entry name" value="rrf2_super"/>
    <property type="match status" value="1"/>
</dbReference>
<protein>
    <submittedName>
        <fullName evidence="3">Rrf2 family transcriptional regulator</fullName>
    </submittedName>
</protein>
<dbReference type="Gene3D" id="1.10.10.10">
    <property type="entry name" value="Winged helix-like DNA-binding domain superfamily/Winged helix DNA-binding domain"/>
    <property type="match status" value="1"/>
</dbReference>
<dbReference type="InterPro" id="IPR000944">
    <property type="entry name" value="Tscrpt_reg_Rrf2"/>
</dbReference>
<keyword evidence="1" id="KW-0238">DNA-binding</keyword>
<dbReference type="AlphaFoldDB" id="A0A9D2ZRX1"/>
<dbReference type="PANTHER" id="PTHR33221">
    <property type="entry name" value="WINGED HELIX-TURN-HELIX TRANSCRIPTIONAL REGULATOR, RRF2 FAMILY"/>
    <property type="match status" value="1"/>
</dbReference>
<dbReference type="InterPro" id="IPR036390">
    <property type="entry name" value="WH_DNA-bd_sf"/>
</dbReference>
<dbReference type="InterPro" id="IPR030489">
    <property type="entry name" value="TR_Rrf2-type_CS"/>
</dbReference>
<reference evidence="3" key="2">
    <citation type="submission" date="2021-04" db="EMBL/GenBank/DDBJ databases">
        <authorList>
            <person name="Gilroy R."/>
        </authorList>
    </citation>
    <scope>NUCLEOTIDE SEQUENCE</scope>
    <source>
        <strain evidence="3">5925</strain>
    </source>
</reference>
<dbReference type="EMBL" id="DWUR01000134">
    <property type="protein sequence ID" value="HJD50019.1"/>
    <property type="molecule type" value="Genomic_DNA"/>
</dbReference>
<dbReference type="InterPro" id="IPR036388">
    <property type="entry name" value="WH-like_DNA-bd_sf"/>
</dbReference>
<dbReference type="Pfam" id="PF02082">
    <property type="entry name" value="Rrf2"/>
    <property type="match status" value="1"/>
</dbReference>
<gene>
    <name evidence="3" type="ORF">H9907_08035</name>
</gene>
<evidence type="ECO:0000313" key="4">
    <source>
        <dbReference type="Proteomes" id="UP000823907"/>
    </source>
</evidence>
<dbReference type="PROSITE" id="PS01332">
    <property type="entry name" value="HTH_RRF2_1"/>
    <property type="match status" value="1"/>
</dbReference>
<name>A0A9D2ZRX1_9CORY</name>
<organism evidence="3 4">
    <name type="scientific">Candidatus Corynebacterium intestinavium</name>
    <dbReference type="NCBI Taxonomy" id="2838531"/>
    <lineage>
        <taxon>Bacteria</taxon>
        <taxon>Bacillati</taxon>
        <taxon>Actinomycetota</taxon>
        <taxon>Actinomycetes</taxon>
        <taxon>Mycobacteriales</taxon>
        <taxon>Corynebacteriaceae</taxon>
        <taxon>Corynebacterium</taxon>
    </lineage>
</organism>
<dbReference type="GO" id="GO:0005829">
    <property type="term" value="C:cytosol"/>
    <property type="evidence" value="ECO:0007669"/>
    <property type="project" value="TreeGrafter"/>
</dbReference>
<comment type="cofactor">
    <cofactor evidence="2">
        <name>[2Fe-2S] cluster</name>
        <dbReference type="ChEBI" id="CHEBI:190135"/>
    </cofactor>
</comment>
<reference evidence="3" key="1">
    <citation type="journal article" date="2021" name="PeerJ">
        <title>Extensive microbial diversity within the chicken gut microbiome revealed by metagenomics and culture.</title>
        <authorList>
            <person name="Gilroy R."/>
            <person name="Ravi A."/>
            <person name="Getino M."/>
            <person name="Pursley I."/>
            <person name="Horton D.L."/>
            <person name="Alikhan N.F."/>
            <person name="Baker D."/>
            <person name="Gharbi K."/>
            <person name="Hall N."/>
            <person name="Watson M."/>
            <person name="Adriaenssens E.M."/>
            <person name="Foster-Nyarko E."/>
            <person name="Jarju S."/>
            <person name="Secka A."/>
            <person name="Antonio M."/>
            <person name="Oren A."/>
            <person name="Chaudhuri R.R."/>
            <person name="La Ragione R."/>
            <person name="Hildebrand F."/>
            <person name="Pallen M.J."/>
        </authorList>
    </citation>
    <scope>NUCLEOTIDE SEQUENCE</scope>
    <source>
        <strain evidence="3">5925</strain>
    </source>
</reference>
<evidence type="ECO:0000256" key="1">
    <source>
        <dbReference type="ARBA" id="ARBA00023125"/>
    </source>
</evidence>
<dbReference type="Proteomes" id="UP000823907">
    <property type="component" value="Unassembled WGS sequence"/>
</dbReference>
<dbReference type="GO" id="GO:0003700">
    <property type="term" value="F:DNA-binding transcription factor activity"/>
    <property type="evidence" value="ECO:0007669"/>
    <property type="project" value="TreeGrafter"/>
</dbReference>
<proteinExistence type="predicted"/>
<dbReference type="GO" id="GO:0003677">
    <property type="term" value="F:DNA binding"/>
    <property type="evidence" value="ECO:0007669"/>
    <property type="project" value="UniProtKB-KW"/>
</dbReference>
<dbReference type="PROSITE" id="PS51197">
    <property type="entry name" value="HTH_RRF2_2"/>
    <property type="match status" value="1"/>
</dbReference>
<accession>A0A9D2ZRX1</accession>
<evidence type="ECO:0000313" key="3">
    <source>
        <dbReference type="EMBL" id="HJD50019.1"/>
    </source>
</evidence>